<proteinExistence type="predicted"/>
<dbReference type="Proteomes" id="UP001524944">
    <property type="component" value="Unassembled WGS sequence"/>
</dbReference>
<keyword evidence="4" id="KW-1185">Reference proteome</keyword>
<dbReference type="RefSeq" id="WP_257913496.1">
    <property type="nucleotide sequence ID" value="NZ_JANPWE010000005.1"/>
</dbReference>
<keyword evidence="1" id="KW-0472">Membrane</keyword>
<dbReference type="InterPro" id="IPR008756">
    <property type="entry name" value="Peptidase_M56"/>
</dbReference>
<gene>
    <name evidence="3" type="ORF">NVS47_11185</name>
</gene>
<dbReference type="EMBL" id="JANPWE010000005">
    <property type="protein sequence ID" value="MCR6546069.1"/>
    <property type="molecule type" value="Genomic_DNA"/>
</dbReference>
<dbReference type="PANTHER" id="PTHR34978">
    <property type="entry name" value="POSSIBLE SENSOR-TRANSDUCER PROTEIN BLAR"/>
    <property type="match status" value="1"/>
</dbReference>
<feature type="transmembrane region" description="Helical" evidence="1">
    <location>
        <begin position="299"/>
        <end position="318"/>
    </location>
</feature>
<evidence type="ECO:0000259" key="2">
    <source>
        <dbReference type="Pfam" id="PF05569"/>
    </source>
</evidence>
<feature type="domain" description="Peptidase M56" evidence="2">
    <location>
        <begin position="14"/>
        <end position="292"/>
    </location>
</feature>
<feature type="transmembrane region" description="Helical" evidence="1">
    <location>
        <begin position="12"/>
        <end position="36"/>
    </location>
</feature>
<organism evidence="3 4">
    <name type="scientific">Dehalobacterium formicoaceticum</name>
    <dbReference type="NCBI Taxonomy" id="51515"/>
    <lineage>
        <taxon>Bacteria</taxon>
        <taxon>Bacillati</taxon>
        <taxon>Bacillota</taxon>
        <taxon>Clostridia</taxon>
        <taxon>Eubacteriales</taxon>
        <taxon>Peptococcaceae</taxon>
        <taxon>Dehalobacterium</taxon>
    </lineage>
</organism>
<protein>
    <submittedName>
        <fullName evidence="3">M56 family metallopeptidase</fullName>
    </submittedName>
</protein>
<feature type="transmembrane region" description="Helical" evidence="1">
    <location>
        <begin position="45"/>
        <end position="68"/>
    </location>
</feature>
<keyword evidence="1" id="KW-1133">Transmembrane helix</keyword>
<name>A0ABT1Y850_9FIRM</name>
<dbReference type="CDD" id="cd07341">
    <property type="entry name" value="M56_BlaR1_MecR1_like"/>
    <property type="match status" value="1"/>
</dbReference>
<dbReference type="Pfam" id="PF05569">
    <property type="entry name" value="Peptidase_M56"/>
    <property type="match status" value="1"/>
</dbReference>
<evidence type="ECO:0000256" key="1">
    <source>
        <dbReference type="SAM" id="Phobius"/>
    </source>
</evidence>
<sequence length="785" mass="89095">MEYFLPFLPDLFLKVLNMSITASYVIIFVMAARLLLKKAPKIFSYFLWSVVLFRLICPFSFTSAFSILKVFFHGSRSMDHIPNQIGMMAQPRMETGPDQVNAMINGSLPAAAVPYSGANPMEMIMFALSLIWVIGMMILVVYGVSSYFLLKRKVSTGMLLKDNVFESEKIAAPFVLGIIRPRIYLPLGLSETEKSFILKHEQTHIRRFDYIIKPFAFLVLCIHWFNPIVWISFVLMSRDMEMSCDEQVIKELGTEIKKDYSASLLSLAVNRGMISGSPLSFGETGVKGRITNVLNYRRPALWVIVAAIILVAAMVIGLSGNPDAITDNEGKKMQLAETWAESLRTRDGKPRYEIMSESMKEKFVAGQIQRAGDDWNYNIGGSSPWVESFTIDVEGNTANITYHLADSGGGKYEQTEIITFGREDNRLVVIDAREQIAEWERVNSFAPTALQAAQDYIKALKESNYLSILSWSHDHPFDPMGQEIWDTVKIRDVKIIQEDVRENKACFWLEMDIEEGGTSAFEKGVSPRWLWLVKGEHGWYVEGLMTGGPSTDDWYLTGNQPAKEISIADLTEKSIITSDRFEFTDYPLIAELPQEDIYLYGMKPTGVVLKYGDDMQLFNWIYTTPRFILPVLNKQDLDHDGRDEIVCVLNVNSGSGVAIDELHVLKQAGTPGYIDYIFSDYLEQIKTMLSPDYDKKENSILLKTNNKSYTYDMPAGYEEYTFKNIAYGNIVYFEAENGLKIKVPIGLAFEEMAEPQFFEDTPIFEGDVVFKNGKFQITNPHITIE</sequence>
<comment type="caution">
    <text evidence="3">The sequence shown here is derived from an EMBL/GenBank/DDBJ whole genome shotgun (WGS) entry which is preliminary data.</text>
</comment>
<dbReference type="PANTHER" id="PTHR34978:SF3">
    <property type="entry name" value="SLR0241 PROTEIN"/>
    <property type="match status" value="1"/>
</dbReference>
<keyword evidence="1" id="KW-0812">Transmembrane</keyword>
<dbReference type="InterPro" id="IPR052173">
    <property type="entry name" value="Beta-lactam_resp_regulator"/>
</dbReference>
<accession>A0ABT1Y850</accession>
<feature type="transmembrane region" description="Helical" evidence="1">
    <location>
        <begin position="123"/>
        <end position="150"/>
    </location>
</feature>
<evidence type="ECO:0000313" key="3">
    <source>
        <dbReference type="EMBL" id="MCR6546069.1"/>
    </source>
</evidence>
<evidence type="ECO:0000313" key="4">
    <source>
        <dbReference type="Proteomes" id="UP001524944"/>
    </source>
</evidence>
<feature type="transmembrane region" description="Helical" evidence="1">
    <location>
        <begin position="210"/>
        <end position="233"/>
    </location>
</feature>
<reference evidence="3 4" key="1">
    <citation type="submission" date="2022-08" db="EMBL/GenBank/DDBJ databases">
        <title>Proteogenomics of the novel Dehalobacterium formicoaceticum strain EZ94 highlights a key role of methyltransferases during anaerobic dichloromethane degradation.</title>
        <authorList>
            <person name="Wasmund K."/>
        </authorList>
    </citation>
    <scope>NUCLEOTIDE SEQUENCE [LARGE SCALE GENOMIC DNA]</scope>
    <source>
        <strain evidence="3 4">EZ94</strain>
    </source>
</reference>